<evidence type="ECO:0000313" key="1">
    <source>
        <dbReference type="EMBL" id="KRY94120.1"/>
    </source>
</evidence>
<dbReference type="AlphaFoldDB" id="A0A0V1G743"/>
<dbReference type="Proteomes" id="UP000054826">
    <property type="component" value="Unassembled WGS sequence"/>
</dbReference>
<name>A0A0V1G743_TRIPS</name>
<evidence type="ECO:0000313" key="2">
    <source>
        <dbReference type="EMBL" id="KRY94214.1"/>
    </source>
</evidence>
<dbReference type="Proteomes" id="UP000054805">
    <property type="component" value="Unassembled WGS sequence"/>
</dbReference>
<sequence length="52" mass="6144">MPFTVALSQQSQFNFLHCYYEDYFETALICIKVRHCARCGENRFKCVGYAIQ</sequence>
<feature type="non-terminal residue" evidence="1">
    <location>
        <position position="52"/>
    </location>
</feature>
<evidence type="ECO:0000313" key="4">
    <source>
        <dbReference type="Proteomes" id="UP000054826"/>
    </source>
</evidence>
<protein>
    <submittedName>
        <fullName evidence="1">Uncharacterized protein</fullName>
    </submittedName>
</protein>
<keyword evidence="3" id="KW-1185">Reference proteome</keyword>
<reference evidence="3 4" key="1">
    <citation type="submission" date="2015-01" db="EMBL/GenBank/DDBJ databases">
        <title>Evolution of Trichinella species and genotypes.</title>
        <authorList>
            <person name="Korhonen P.K."/>
            <person name="Edoardo P."/>
            <person name="Giuseppe L.R."/>
            <person name="Gasser R.B."/>
        </authorList>
    </citation>
    <scope>NUCLEOTIDE SEQUENCE [LARGE SCALE GENOMIC DNA]</scope>
    <source>
        <strain evidence="1">ISS176</strain>
        <strain evidence="2">ISS588</strain>
    </source>
</reference>
<comment type="caution">
    <text evidence="1">The sequence shown here is derived from an EMBL/GenBank/DDBJ whole genome shotgun (WGS) entry which is preliminary data.</text>
</comment>
<organism evidence="1 4">
    <name type="scientific">Trichinella pseudospiralis</name>
    <name type="common">Parasitic roundworm</name>
    <dbReference type="NCBI Taxonomy" id="6337"/>
    <lineage>
        <taxon>Eukaryota</taxon>
        <taxon>Metazoa</taxon>
        <taxon>Ecdysozoa</taxon>
        <taxon>Nematoda</taxon>
        <taxon>Enoplea</taxon>
        <taxon>Dorylaimia</taxon>
        <taxon>Trichinellida</taxon>
        <taxon>Trichinellidae</taxon>
        <taxon>Trichinella</taxon>
    </lineage>
</organism>
<dbReference type="EMBL" id="JYDS01005752">
    <property type="protein sequence ID" value="KRY94214.1"/>
    <property type="molecule type" value="Genomic_DNA"/>
</dbReference>
<accession>A0A0V1G743</accession>
<proteinExistence type="predicted"/>
<dbReference type="EMBL" id="JYDV01006184">
    <property type="protein sequence ID" value="KRY94120.1"/>
    <property type="molecule type" value="Genomic_DNA"/>
</dbReference>
<evidence type="ECO:0000313" key="3">
    <source>
        <dbReference type="Proteomes" id="UP000054805"/>
    </source>
</evidence>
<gene>
    <name evidence="2" type="ORF">T4B_11025</name>
    <name evidence="1" type="ORF">T4C_3770</name>
</gene>